<keyword evidence="1" id="KW-1133">Transmembrane helix</keyword>
<dbReference type="KEGG" id="bpor:BPO_0592"/>
<evidence type="ECO:0000256" key="1">
    <source>
        <dbReference type="SAM" id="Phobius"/>
    </source>
</evidence>
<protein>
    <submittedName>
        <fullName evidence="2">Urease-associated protein</fullName>
    </submittedName>
</protein>
<sequence length="225" mass="25713">MKKLFIIIIKTLGALLSLILLYVILSILIPYIPVQANATPEQKTITGFIMTNGVHTDIVVPVKTEYIDWQTKFPSKNTLSQRTDYQYIGIGWGDKGFYLDTPTWAELKPSTALKAAFWLGDAAVHTTYYDTVKVSDSVKRFTMSERQYFQLIDYIDKSMDKDAKGNYILIKTDAVYGKDDAFYEAKGSYSFLFTCNTWSNKALKKAEQKAALWTVTDRGIFQHYK</sequence>
<dbReference type="EMBL" id="CP136426">
    <property type="protein sequence ID" value="WOC51239.1"/>
    <property type="molecule type" value="Genomic_DNA"/>
</dbReference>
<feature type="transmembrane region" description="Helical" evidence="1">
    <location>
        <begin position="12"/>
        <end position="32"/>
    </location>
</feature>
<evidence type="ECO:0000313" key="3">
    <source>
        <dbReference type="Proteomes" id="UP001432059"/>
    </source>
</evidence>
<dbReference type="RefSeq" id="WP_327984891.1">
    <property type="nucleotide sequence ID" value="NZ_CP136426.1"/>
</dbReference>
<dbReference type="Pfam" id="PF09601">
    <property type="entry name" value="DUF2459"/>
    <property type="match status" value="1"/>
</dbReference>
<gene>
    <name evidence="2" type="ORF">BPO_0592</name>
</gene>
<dbReference type="NCBIfam" id="TIGR02117">
    <property type="entry name" value="chp_urease_rgn"/>
    <property type="match status" value="1"/>
</dbReference>
<keyword evidence="1" id="KW-0812">Transmembrane</keyword>
<keyword evidence="1" id="KW-0472">Membrane</keyword>
<accession>A0AAU0EZR4</accession>
<dbReference type="InterPro" id="IPR011727">
    <property type="entry name" value="CHP02117"/>
</dbReference>
<dbReference type="Proteomes" id="UP001432059">
    <property type="component" value="Chromosome"/>
</dbReference>
<dbReference type="AlphaFoldDB" id="A0AAU0EZR4"/>
<evidence type="ECO:0000313" key="2">
    <source>
        <dbReference type="EMBL" id="WOC51239.1"/>
    </source>
</evidence>
<proteinExistence type="predicted"/>
<organism evidence="2 3">
    <name type="scientific">Bergeyella porcorum</name>
    <dbReference type="NCBI Taxonomy" id="1735111"/>
    <lineage>
        <taxon>Bacteria</taxon>
        <taxon>Pseudomonadati</taxon>
        <taxon>Bacteroidota</taxon>
        <taxon>Flavobacteriia</taxon>
        <taxon>Flavobacteriales</taxon>
        <taxon>Weeksellaceae</taxon>
        <taxon>Bergeyella</taxon>
    </lineage>
</organism>
<reference evidence="2" key="1">
    <citation type="submission" date="2023-10" db="EMBL/GenBank/DDBJ databases">
        <title>Characterization and whole genome sequencing of a novel strain of Bergeyella porcorum QD2021 isolated from pig.</title>
        <authorList>
            <person name="Liu G."/>
            <person name="Chen C."/>
            <person name="Han X."/>
        </authorList>
    </citation>
    <scope>NUCLEOTIDE SEQUENCE</scope>
    <source>
        <strain evidence="2">QD2021</strain>
    </source>
</reference>
<name>A0AAU0EZR4_9FLAO</name>
<keyword evidence="3" id="KW-1185">Reference proteome</keyword>